<reference evidence="2 3" key="1">
    <citation type="submission" date="2018-11" db="EMBL/GenBank/DDBJ databases">
        <authorList>
            <consortium name="Pathogen Informatics"/>
        </authorList>
    </citation>
    <scope>NUCLEOTIDE SEQUENCE [LARGE SCALE GENOMIC DNA]</scope>
</reference>
<protein>
    <submittedName>
        <fullName evidence="2">Uncharacterized protein</fullName>
    </submittedName>
</protein>
<proteinExistence type="predicted"/>
<feature type="compositionally biased region" description="Basic and acidic residues" evidence="1">
    <location>
        <begin position="33"/>
        <end position="45"/>
    </location>
</feature>
<evidence type="ECO:0000313" key="3">
    <source>
        <dbReference type="Proteomes" id="UP000271889"/>
    </source>
</evidence>
<accession>A0A3P6SM51</accession>
<dbReference type="EMBL" id="UYRV01022092">
    <property type="protein sequence ID" value="VDK70883.1"/>
    <property type="molecule type" value="Genomic_DNA"/>
</dbReference>
<sequence length="59" mass="6527">MVAPSCVADRPAEVGDSRNQNWYDVMTERIERVDTNDKGGRKEGGDTVSDTTCLLEQLP</sequence>
<evidence type="ECO:0000313" key="2">
    <source>
        <dbReference type="EMBL" id="VDK70883.1"/>
    </source>
</evidence>
<gene>
    <name evidence="2" type="ORF">CGOC_LOCUS6666</name>
</gene>
<feature type="compositionally biased region" description="Polar residues" evidence="1">
    <location>
        <begin position="48"/>
        <end position="59"/>
    </location>
</feature>
<dbReference type="Proteomes" id="UP000271889">
    <property type="component" value="Unassembled WGS sequence"/>
</dbReference>
<keyword evidence="3" id="KW-1185">Reference proteome</keyword>
<evidence type="ECO:0000256" key="1">
    <source>
        <dbReference type="SAM" id="MobiDB-lite"/>
    </source>
</evidence>
<feature type="region of interest" description="Disordered" evidence="1">
    <location>
        <begin position="33"/>
        <end position="59"/>
    </location>
</feature>
<name>A0A3P6SM51_CYLGO</name>
<dbReference type="AlphaFoldDB" id="A0A3P6SM51"/>
<organism evidence="2 3">
    <name type="scientific">Cylicostephanus goldi</name>
    <name type="common">Nematode worm</name>
    <dbReference type="NCBI Taxonomy" id="71465"/>
    <lineage>
        <taxon>Eukaryota</taxon>
        <taxon>Metazoa</taxon>
        <taxon>Ecdysozoa</taxon>
        <taxon>Nematoda</taxon>
        <taxon>Chromadorea</taxon>
        <taxon>Rhabditida</taxon>
        <taxon>Rhabditina</taxon>
        <taxon>Rhabditomorpha</taxon>
        <taxon>Strongyloidea</taxon>
        <taxon>Strongylidae</taxon>
        <taxon>Cylicostephanus</taxon>
    </lineage>
</organism>